<accession>A0A9E6ULH4</accession>
<reference evidence="2" key="1">
    <citation type="submission" date="2021-08" db="EMBL/GenBank/DDBJ databases">
        <authorList>
            <person name="Zhang H."/>
            <person name="Xu M."/>
            <person name="Yu Z."/>
            <person name="Yang L."/>
            <person name="Cai Y."/>
        </authorList>
    </citation>
    <scope>NUCLEOTIDE SEQUENCE</scope>
    <source>
        <strain evidence="2">CHL1</strain>
    </source>
</reference>
<keyword evidence="3" id="KW-1185">Reference proteome</keyword>
<protein>
    <submittedName>
        <fullName evidence="2">SH3 domain-containing protein</fullName>
    </submittedName>
</protein>
<dbReference type="Gene3D" id="2.30.30.40">
    <property type="entry name" value="SH3 Domains"/>
    <property type="match status" value="1"/>
</dbReference>
<proteinExistence type="predicted"/>
<organism evidence="2 3">
    <name type="scientific">Chenggangzhangella methanolivorans</name>
    <dbReference type="NCBI Taxonomy" id="1437009"/>
    <lineage>
        <taxon>Bacteria</taxon>
        <taxon>Pseudomonadati</taxon>
        <taxon>Pseudomonadota</taxon>
        <taxon>Alphaproteobacteria</taxon>
        <taxon>Hyphomicrobiales</taxon>
        <taxon>Methylopilaceae</taxon>
        <taxon>Chenggangzhangella</taxon>
    </lineage>
</organism>
<dbReference type="KEGG" id="cmet:K6K41_13805"/>
<feature type="chain" id="PRO_5039096719" evidence="1">
    <location>
        <begin position="21"/>
        <end position="197"/>
    </location>
</feature>
<evidence type="ECO:0000313" key="2">
    <source>
        <dbReference type="EMBL" id="QZN98233.1"/>
    </source>
</evidence>
<dbReference type="RefSeq" id="WP_261401135.1">
    <property type="nucleotide sequence ID" value="NZ_CP081869.1"/>
</dbReference>
<feature type="signal peptide" evidence="1">
    <location>
        <begin position="1"/>
        <end position="20"/>
    </location>
</feature>
<evidence type="ECO:0000313" key="3">
    <source>
        <dbReference type="Proteomes" id="UP000825701"/>
    </source>
</evidence>
<evidence type="ECO:0000256" key="1">
    <source>
        <dbReference type="SAM" id="SignalP"/>
    </source>
</evidence>
<gene>
    <name evidence="2" type="ORF">K6K41_13805</name>
</gene>
<dbReference type="Proteomes" id="UP000825701">
    <property type="component" value="Chromosome"/>
</dbReference>
<dbReference type="AlphaFoldDB" id="A0A9E6ULH4"/>
<sequence length="197" mass="20627">MRRLVSGLALLFLLGGGTSAAEKPVDASGANPCAIDVYSIDDDPAGLNVRAGPSASSALIATLENERSQDGESYNLELRVVGSKDGWLLIERAFFRDYGEADKAGTVLDQKGWISGKLAGSDVGSVFLRAAPSPEAKATATLSSPYSSSPAGSVGRFEVGRIYGCTGEWAEVEGEFGGKTVRGWANRLCSNQTTVCR</sequence>
<name>A0A9E6ULH4_9HYPH</name>
<keyword evidence="1" id="KW-0732">Signal</keyword>
<dbReference type="EMBL" id="CP081869">
    <property type="protein sequence ID" value="QZN98233.1"/>
    <property type="molecule type" value="Genomic_DNA"/>
</dbReference>